<keyword evidence="2" id="KW-1185">Reference proteome</keyword>
<gene>
    <name evidence="1" type="ORF">EC847_10690</name>
</gene>
<evidence type="ECO:0000313" key="1">
    <source>
        <dbReference type="EMBL" id="TDN58153.1"/>
    </source>
</evidence>
<accession>A0A4R6EHX3</accession>
<evidence type="ECO:0000313" key="2">
    <source>
        <dbReference type="Proteomes" id="UP000295530"/>
    </source>
</evidence>
<proteinExistence type="predicted"/>
<dbReference type="Proteomes" id="UP000295530">
    <property type="component" value="Unassembled WGS sequence"/>
</dbReference>
<name>A0A4R6EHX3_SCAGO</name>
<dbReference type="AlphaFoldDB" id="A0A4R6EHX3"/>
<organism evidence="1 2">
    <name type="scientific">Scandinavium goeteborgense</name>
    <dbReference type="NCBI Taxonomy" id="1851514"/>
    <lineage>
        <taxon>Bacteria</taxon>
        <taxon>Pseudomonadati</taxon>
        <taxon>Pseudomonadota</taxon>
        <taxon>Gammaproteobacteria</taxon>
        <taxon>Enterobacterales</taxon>
        <taxon>Enterobacteriaceae</taxon>
        <taxon>Scandinavium</taxon>
    </lineage>
</organism>
<dbReference type="EMBL" id="SNVX01000006">
    <property type="protein sequence ID" value="TDN58153.1"/>
    <property type="molecule type" value="Genomic_DNA"/>
</dbReference>
<sequence>MGCNTFPNGLQMNKAEHYHFLCLSPQAIKFGAEVLYVTISIIYCLTARISAGA</sequence>
<reference evidence="1 2" key="1">
    <citation type="submission" date="2019-03" db="EMBL/GenBank/DDBJ databases">
        <title>Genomic analyses of the natural microbiome of Caenorhabditis elegans.</title>
        <authorList>
            <person name="Samuel B."/>
        </authorList>
    </citation>
    <scope>NUCLEOTIDE SEQUENCE [LARGE SCALE GENOMIC DNA]</scope>
    <source>
        <strain evidence="1 2">BIGb0156</strain>
    </source>
</reference>
<comment type="caution">
    <text evidence="1">The sequence shown here is derived from an EMBL/GenBank/DDBJ whole genome shotgun (WGS) entry which is preliminary data.</text>
</comment>
<protein>
    <submittedName>
        <fullName evidence="1">Uncharacterized protein</fullName>
    </submittedName>
</protein>